<comment type="caution">
    <text evidence="2">The sequence shown here is derived from an EMBL/GenBank/DDBJ whole genome shotgun (WGS) entry which is preliminary data.</text>
</comment>
<accession>A0A820P299</accession>
<name>A0A820P299_9BILA</name>
<feature type="non-terminal residue" evidence="2">
    <location>
        <position position="1"/>
    </location>
</feature>
<evidence type="ECO:0000313" key="2">
    <source>
        <dbReference type="EMBL" id="CAF4399876.1"/>
    </source>
</evidence>
<gene>
    <name evidence="2" type="ORF">OKA104_LOCUS51340</name>
</gene>
<evidence type="ECO:0000256" key="1">
    <source>
        <dbReference type="SAM" id="MobiDB-lite"/>
    </source>
</evidence>
<sequence length="65" mass="7102">TKDYLCTIPSLNSDSTTGMTPSSNDQNMTTNILRLSDPPVNLDGNLQQVRLSLNTTIQFNETSAL</sequence>
<dbReference type="EMBL" id="CAJOAY010027607">
    <property type="protein sequence ID" value="CAF4399876.1"/>
    <property type="molecule type" value="Genomic_DNA"/>
</dbReference>
<proteinExistence type="predicted"/>
<organism evidence="2 3">
    <name type="scientific">Adineta steineri</name>
    <dbReference type="NCBI Taxonomy" id="433720"/>
    <lineage>
        <taxon>Eukaryota</taxon>
        <taxon>Metazoa</taxon>
        <taxon>Spiralia</taxon>
        <taxon>Gnathifera</taxon>
        <taxon>Rotifera</taxon>
        <taxon>Eurotatoria</taxon>
        <taxon>Bdelloidea</taxon>
        <taxon>Adinetida</taxon>
        <taxon>Adinetidae</taxon>
        <taxon>Adineta</taxon>
    </lineage>
</organism>
<dbReference type="AlphaFoldDB" id="A0A820P299"/>
<feature type="region of interest" description="Disordered" evidence="1">
    <location>
        <begin position="10"/>
        <end position="30"/>
    </location>
</feature>
<evidence type="ECO:0000313" key="3">
    <source>
        <dbReference type="Proteomes" id="UP000663881"/>
    </source>
</evidence>
<dbReference type="Proteomes" id="UP000663881">
    <property type="component" value="Unassembled WGS sequence"/>
</dbReference>
<protein>
    <submittedName>
        <fullName evidence="2">Uncharacterized protein</fullName>
    </submittedName>
</protein>
<reference evidence="2" key="1">
    <citation type="submission" date="2021-02" db="EMBL/GenBank/DDBJ databases">
        <authorList>
            <person name="Nowell W R."/>
        </authorList>
    </citation>
    <scope>NUCLEOTIDE SEQUENCE</scope>
</reference>